<comment type="caution">
    <text evidence="1">The sequence shown here is derived from an EMBL/GenBank/DDBJ whole genome shotgun (WGS) entry which is preliminary data.</text>
</comment>
<sequence>MYKVGETVRYWGVKTGGLTWLSSEAMIGKVIDWQREKQSYKIEGQSGAIHDVPENLIDGGSEVKAG</sequence>
<proteinExistence type="predicted"/>
<organism evidence="1 2">
    <name type="scientific">Bacillus subtilis</name>
    <dbReference type="NCBI Taxonomy" id="1423"/>
    <lineage>
        <taxon>Bacteria</taxon>
        <taxon>Bacillati</taxon>
        <taxon>Bacillota</taxon>
        <taxon>Bacilli</taxon>
        <taxon>Bacillales</taxon>
        <taxon>Bacillaceae</taxon>
        <taxon>Bacillus</taxon>
    </lineage>
</organism>
<dbReference type="EMBL" id="LJZV01000016">
    <property type="protein sequence ID" value="KZD90336.1"/>
    <property type="molecule type" value="Genomic_DNA"/>
</dbReference>
<evidence type="ECO:0000313" key="2">
    <source>
        <dbReference type="Proteomes" id="UP000076442"/>
    </source>
</evidence>
<evidence type="ECO:0000313" key="1">
    <source>
        <dbReference type="EMBL" id="KZD90336.1"/>
    </source>
</evidence>
<reference evidence="1 2" key="1">
    <citation type="submission" date="2015-09" db="EMBL/GenBank/DDBJ databases">
        <title>Spore heat resistance.</title>
        <authorList>
            <person name="Boekhorst J."/>
            <person name="Berendsen E.M."/>
            <person name="Wells-Bennik M.H."/>
            <person name="Kuipers O.P."/>
        </authorList>
    </citation>
    <scope>NUCLEOTIDE SEQUENCE [LARGE SCALE GENOMIC DNA]</scope>
    <source>
        <strain evidence="1 2">B4122</strain>
    </source>
</reference>
<dbReference type="Proteomes" id="UP000076442">
    <property type="component" value="Unassembled WGS sequence"/>
</dbReference>
<name>A0AAP1H7C4_BACIU</name>
<gene>
    <name evidence="1" type="ORF">B4122_3257</name>
</gene>
<accession>A0AAP1H7C4</accession>
<dbReference type="RefSeq" id="WP_042974621.1">
    <property type="nucleotide sequence ID" value="NZ_JXHR01000003.1"/>
</dbReference>
<dbReference type="AlphaFoldDB" id="A0AAP1H7C4"/>
<protein>
    <submittedName>
        <fullName evidence="1">Uncharacterized protein</fullName>
    </submittedName>
</protein>